<name>A0A5E4BFM1_MARMO</name>
<dbReference type="Proteomes" id="UP000335636">
    <property type="component" value="Unassembled WGS sequence"/>
</dbReference>
<comment type="caution">
    <text evidence="1">The sequence shown here is derived from an EMBL/GenBank/DDBJ whole genome shotgun (WGS) entry which is preliminary data.</text>
</comment>
<sequence length="78" mass="8892">MALDTKPSRTDMLTRGGQRRWLRVPGAHGARCAQRRGLQAQARWKQAHLAAQGMAETQAREQIRCERVCSDFLLMWNG</sequence>
<accession>A0A5E4BFM1</accession>
<reference evidence="1" key="1">
    <citation type="submission" date="2019-04" db="EMBL/GenBank/DDBJ databases">
        <authorList>
            <person name="Alioto T."/>
            <person name="Alioto T."/>
        </authorList>
    </citation>
    <scope>NUCLEOTIDE SEQUENCE [LARGE SCALE GENOMIC DNA]</scope>
</reference>
<keyword evidence="2" id="KW-1185">Reference proteome</keyword>
<dbReference type="AlphaFoldDB" id="A0A5E4BFM1"/>
<protein>
    <submittedName>
        <fullName evidence="1">Uncharacterized protein</fullName>
    </submittedName>
</protein>
<proteinExistence type="predicted"/>
<evidence type="ECO:0000313" key="2">
    <source>
        <dbReference type="Proteomes" id="UP000335636"/>
    </source>
</evidence>
<dbReference type="EMBL" id="CABDUW010000417">
    <property type="protein sequence ID" value="VTJ68185.1"/>
    <property type="molecule type" value="Genomic_DNA"/>
</dbReference>
<gene>
    <name evidence="1" type="ORF">MONAX_5E006799</name>
</gene>
<organism evidence="1 2">
    <name type="scientific">Marmota monax</name>
    <name type="common">Woodchuck</name>
    <dbReference type="NCBI Taxonomy" id="9995"/>
    <lineage>
        <taxon>Eukaryota</taxon>
        <taxon>Metazoa</taxon>
        <taxon>Chordata</taxon>
        <taxon>Craniata</taxon>
        <taxon>Vertebrata</taxon>
        <taxon>Euteleostomi</taxon>
        <taxon>Mammalia</taxon>
        <taxon>Eutheria</taxon>
        <taxon>Euarchontoglires</taxon>
        <taxon>Glires</taxon>
        <taxon>Rodentia</taxon>
        <taxon>Sciuromorpha</taxon>
        <taxon>Sciuridae</taxon>
        <taxon>Xerinae</taxon>
        <taxon>Marmotini</taxon>
        <taxon>Marmota</taxon>
    </lineage>
</organism>
<evidence type="ECO:0000313" key="1">
    <source>
        <dbReference type="EMBL" id="VTJ68185.1"/>
    </source>
</evidence>